<accession>A0ABZ1WK38</accession>
<name>A0ABZ1WK38_9ACTN</name>
<protein>
    <submittedName>
        <fullName evidence="1">Uncharacterized protein</fullName>
    </submittedName>
</protein>
<gene>
    <name evidence="1" type="ORF">OG469_39250</name>
</gene>
<evidence type="ECO:0000313" key="1">
    <source>
        <dbReference type="EMBL" id="WUS61005.1"/>
    </source>
</evidence>
<reference evidence="1 2" key="1">
    <citation type="submission" date="2022-10" db="EMBL/GenBank/DDBJ databases">
        <title>The complete genomes of actinobacterial strains from the NBC collection.</title>
        <authorList>
            <person name="Joergensen T.S."/>
            <person name="Alvarez Arevalo M."/>
            <person name="Sterndorff E.B."/>
            <person name="Faurdal D."/>
            <person name="Vuksanovic O."/>
            <person name="Mourched A.-S."/>
            <person name="Charusanti P."/>
            <person name="Shaw S."/>
            <person name="Blin K."/>
            <person name="Weber T."/>
        </authorList>
    </citation>
    <scope>NUCLEOTIDE SEQUENCE [LARGE SCALE GENOMIC DNA]</scope>
    <source>
        <strain evidence="1 2">NBC_01247</strain>
    </source>
</reference>
<dbReference type="Proteomes" id="UP001432014">
    <property type="component" value="Chromosome"/>
</dbReference>
<evidence type="ECO:0000313" key="2">
    <source>
        <dbReference type="Proteomes" id="UP001432014"/>
    </source>
</evidence>
<sequence length="92" mass="9952">MTSEASENRTGYTPEEMDLPADLVERIGQVCQLLGLPLAARSGEPGVALNRDGAWVPGTAADHVLVSWRVSDRLLDACEQAMTRGRPRNCTT</sequence>
<dbReference type="RefSeq" id="WP_329611663.1">
    <property type="nucleotide sequence ID" value="NZ_CP108482.1"/>
</dbReference>
<dbReference type="EMBL" id="CP108482">
    <property type="protein sequence ID" value="WUS61005.1"/>
    <property type="molecule type" value="Genomic_DNA"/>
</dbReference>
<keyword evidence="2" id="KW-1185">Reference proteome</keyword>
<organism evidence="1 2">
    <name type="scientific">Kitasatospora herbaricolor</name>
    <dbReference type="NCBI Taxonomy" id="68217"/>
    <lineage>
        <taxon>Bacteria</taxon>
        <taxon>Bacillati</taxon>
        <taxon>Actinomycetota</taxon>
        <taxon>Actinomycetes</taxon>
        <taxon>Kitasatosporales</taxon>
        <taxon>Streptomycetaceae</taxon>
        <taxon>Kitasatospora</taxon>
    </lineage>
</organism>
<proteinExistence type="predicted"/>